<evidence type="ECO:0000313" key="2">
    <source>
        <dbReference type="EMBL" id="PQO26538.1"/>
    </source>
</evidence>
<keyword evidence="1" id="KW-0732">Signal</keyword>
<organism evidence="2 3">
    <name type="scientific">Blastopirellula marina</name>
    <dbReference type="NCBI Taxonomy" id="124"/>
    <lineage>
        <taxon>Bacteria</taxon>
        <taxon>Pseudomonadati</taxon>
        <taxon>Planctomycetota</taxon>
        <taxon>Planctomycetia</taxon>
        <taxon>Pirellulales</taxon>
        <taxon>Pirellulaceae</taxon>
        <taxon>Blastopirellula</taxon>
    </lineage>
</organism>
<protein>
    <recommendedName>
        <fullName evidence="4">Lipoprotein</fullName>
    </recommendedName>
</protein>
<gene>
    <name evidence="2" type="ORF">C5Y98_29545</name>
</gene>
<sequence length="85" mass="9118">MKKLLALLLAASSISAAVGCTMCAHPFDDCYAVYDESHAYGHRAGSAFSPVSYAEGGDSTTTVLETVDSDMMIDDEYYEVETSHP</sequence>
<dbReference type="AlphaFoldDB" id="A0A2S8F2Z0"/>
<dbReference type="EMBL" id="PUIB01000030">
    <property type="protein sequence ID" value="PQO26538.1"/>
    <property type="molecule type" value="Genomic_DNA"/>
</dbReference>
<dbReference type="OrthoDB" id="291557at2"/>
<evidence type="ECO:0000256" key="1">
    <source>
        <dbReference type="SAM" id="SignalP"/>
    </source>
</evidence>
<evidence type="ECO:0008006" key="4">
    <source>
        <dbReference type="Google" id="ProtNLM"/>
    </source>
</evidence>
<dbReference type="RefSeq" id="WP_105360022.1">
    <property type="nucleotide sequence ID" value="NZ_PUIB01000030.1"/>
</dbReference>
<feature type="signal peptide" evidence="1">
    <location>
        <begin position="1"/>
        <end position="16"/>
    </location>
</feature>
<name>A0A2S8F2Z0_9BACT</name>
<dbReference type="PROSITE" id="PS51257">
    <property type="entry name" value="PROKAR_LIPOPROTEIN"/>
    <property type="match status" value="1"/>
</dbReference>
<comment type="caution">
    <text evidence="2">The sequence shown here is derived from an EMBL/GenBank/DDBJ whole genome shotgun (WGS) entry which is preliminary data.</text>
</comment>
<reference evidence="2 3" key="1">
    <citation type="submission" date="2018-02" db="EMBL/GenBank/DDBJ databases">
        <title>Comparative genomes isolates from brazilian mangrove.</title>
        <authorList>
            <person name="Araujo J.E."/>
            <person name="Taketani R.G."/>
            <person name="Silva M.C.P."/>
            <person name="Loureco M.V."/>
            <person name="Andreote F.D."/>
        </authorList>
    </citation>
    <scope>NUCLEOTIDE SEQUENCE [LARGE SCALE GENOMIC DNA]</scope>
    <source>
        <strain evidence="2 3">NAP PRIS-MGV</strain>
    </source>
</reference>
<accession>A0A2S8F2Z0</accession>
<proteinExistence type="predicted"/>
<evidence type="ECO:0000313" key="3">
    <source>
        <dbReference type="Proteomes" id="UP000239388"/>
    </source>
</evidence>
<feature type="chain" id="PRO_5015561376" description="Lipoprotein" evidence="1">
    <location>
        <begin position="17"/>
        <end position="85"/>
    </location>
</feature>
<dbReference type="Proteomes" id="UP000239388">
    <property type="component" value="Unassembled WGS sequence"/>
</dbReference>